<sequence length="599" mass="66007">MMVDEEVLATRQKTTVMPPACRISKEIADIHAGDPEAPRVDNLGARDVKKTSREEHQGEESDIGEADISRTPQQLYRHCMSRYTKHVAYAGILILFTGWWVAGLVLHRDDLGWLIPFIVYLAITLRIIFLYLPISVLTRPVFWIWKQTISRLVSYVPPRFRIPGAASMTITVIVIGCFVSADTPDNTRADRAVSLFGLIVFLFILWLFSRDRKKIVWHTVIVGMLVQFIVALFVLRTQAGYDIFNFISTLAQKLLGFAEQGVDFLIETGWAEKRKGWFIVSVIPAIMFFVSLVQLLYHAGILQWFVRKFATFFFWSMRVSGAEAVVAAASPFIGQGESAMLIRPFVPHLTMAEIHQIMTSGFATIAGSGLIAYIGMGVNPQALVSSCVMSIPASLAASKIRWPENEETLTAGHVTVPEDEEHQAANALHAFANGAWMGIKIAGMITANLLCIISLVGLANGLLTWWGRYLNINDPPLTIQLIMGYICYPVSFLLGVSRNDDLLKVAQLIGMKLVMNEFIAYSALQTDPQYQSLSPRSRLIATYALCGFANIGSLGNQIGVLAQLAPERAGDVSRVAVSAMITGAISTLMSAAIAGMIAI</sequence>
<dbReference type="InterPro" id="IPR011642">
    <property type="entry name" value="Gate_dom"/>
</dbReference>
<dbReference type="PANTHER" id="PTHR10590">
    <property type="entry name" value="SODIUM/NUCLEOSIDE COTRANSPORTER"/>
    <property type="match status" value="1"/>
</dbReference>
<dbReference type="Pfam" id="PF01773">
    <property type="entry name" value="Nucleos_tra2_N"/>
    <property type="match status" value="1"/>
</dbReference>
<evidence type="ECO:0000256" key="4">
    <source>
        <dbReference type="ARBA" id="ARBA00022692"/>
    </source>
</evidence>
<feature type="domain" description="Concentrative nucleoside transporter C-terminal" evidence="10">
    <location>
        <begin position="383"/>
        <end position="595"/>
    </location>
</feature>
<dbReference type="EMBL" id="KZ851844">
    <property type="protein sequence ID" value="RDK47509.1"/>
    <property type="molecule type" value="Genomic_DNA"/>
</dbReference>
<dbReference type="AlphaFoldDB" id="A0A370PZ91"/>
<dbReference type="InterPro" id="IPR002668">
    <property type="entry name" value="CNT_N_dom"/>
</dbReference>
<dbReference type="PANTHER" id="PTHR10590:SF4">
    <property type="entry name" value="SOLUTE CARRIER FAMILY 28 MEMBER 3"/>
    <property type="match status" value="1"/>
</dbReference>
<keyword evidence="4 8" id="KW-0812">Transmembrane</keyword>
<evidence type="ECO:0000313" key="12">
    <source>
        <dbReference type="EMBL" id="RDK47509.1"/>
    </source>
</evidence>
<feature type="transmembrane region" description="Helical" evidence="8">
    <location>
        <begin position="309"/>
        <end position="334"/>
    </location>
</feature>
<feature type="domain" description="Nucleoside transporter/FeoB GTPase Gate" evidence="11">
    <location>
        <begin position="280"/>
        <end position="377"/>
    </location>
</feature>
<evidence type="ECO:0000259" key="9">
    <source>
        <dbReference type="Pfam" id="PF01773"/>
    </source>
</evidence>
<evidence type="ECO:0000256" key="7">
    <source>
        <dbReference type="SAM" id="MobiDB-lite"/>
    </source>
</evidence>
<dbReference type="Pfam" id="PF07662">
    <property type="entry name" value="Nucleos_tra2_C"/>
    <property type="match status" value="1"/>
</dbReference>
<comment type="subcellular location">
    <subcellularLocation>
        <location evidence="1">Cell membrane</location>
        <topology evidence="1">Multi-pass membrane protein</topology>
    </subcellularLocation>
</comment>
<dbReference type="Proteomes" id="UP000254937">
    <property type="component" value="Unassembled WGS sequence"/>
</dbReference>
<dbReference type="GO" id="GO:0005337">
    <property type="term" value="F:nucleoside transmembrane transporter activity"/>
    <property type="evidence" value="ECO:0007669"/>
    <property type="project" value="InterPro"/>
</dbReference>
<feature type="transmembrane region" description="Helical" evidence="8">
    <location>
        <begin position="445"/>
        <end position="466"/>
    </location>
</feature>
<evidence type="ECO:0000256" key="2">
    <source>
        <dbReference type="ARBA" id="ARBA00009033"/>
    </source>
</evidence>
<dbReference type="InterPro" id="IPR011657">
    <property type="entry name" value="CNT_C_dom"/>
</dbReference>
<feature type="transmembrane region" description="Helical" evidence="8">
    <location>
        <begin position="215"/>
        <end position="235"/>
    </location>
</feature>
<evidence type="ECO:0000259" key="10">
    <source>
        <dbReference type="Pfam" id="PF07662"/>
    </source>
</evidence>
<evidence type="ECO:0008006" key="14">
    <source>
        <dbReference type="Google" id="ProtNLM"/>
    </source>
</evidence>
<feature type="region of interest" description="Disordered" evidence="7">
    <location>
        <begin position="34"/>
        <end position="64"/>
    </location>
</feature>
<comment type="similarity">
    <text evidence="2">Belongs to the concentrative nucleoside transporter (CNT) (TC 2.A.41) family.</text>
</comment>
<dbReference type="GO" id="GO:0005886">
    <property type="term" value="C:plasma membrane"/>
    <property type="evidence" value="ECO:0007669"/>
    <property type="project" value="UniProtKB-SubCell"/>
</dbReference>
<name>A0A370PZ91_ASPPH</name>
<feature type="transmembrane region" description="Helical" evidence="8">
    <location>
        <begin position="87"/>
        <end position="107"/>
    </location>
</feature>
<organism evidence="12 13">
    <name type="scientific">Aspergillus phoenicis ATCC 13157</name>
    <dbReference type="NCBI Taxonomy" id="1353007"/>
    <lineage>
        <taxon>Eukaryota</taxon>
        <taxon>Fungi</taxon>
        <taxon>Dikarya</taxon>
        <taxon>Ascomycota</taxon>
        <taxon>Pezizomycotina</taxon>
        <taxon>Eurotiomycetes</taxon>
        <taxon>Eurotiomycetidae</taxon>
        <taxon>Eurotiales</taxon>
        <taxon>Aspergillaceae</taxon>
        <taxon>Aspergillus</taxon>
    </lineage>
</organism>
<keyword evidence="3" id="KW-1003">Cell membrane</keyword>
<evidence type="ECO:0000256" key="1">
    <source>
        <dbReference type="ARBA" id="ARBA00004651"/>
    </source>
</evidence>
<evidence type="ECO:0000256" key="6">
    <source>
        <dbReference type="ARBA" id="ARBA00023136"/>
    </source>
</evidence>
<gene>
    <name evidence="12" type="ORF">M752DRAFT_287997</name>
</gene>
<feature type="transmembrane region" description="Helical" evidence="8">
    <location>
        <begin position="277"/>
        <end position="297"/>
    </location>
</feature>
<feature type="domain" description="Concentrative nucleoside transporter N-terminal" evidence="9">
    <location>
        <begin position="196"/>
        <end position="266"/>
    </location>
</feature>
<evidence type="ECO:0000256" key="3">
    <source>
        <dbReference type="ARBA" id="ARBA00022475"/>
    </source>
</evidence>
<keyword evidence="5 8" id="KW-1133">Transmembrane helix</keyword>
<feature type="transmembrane region" description="Helical" evidence="8">
    <location>
        <begin position="113"/>
        <end position="139"/>
    </location>
</feature>
<accession>A0A370PZ91</accession>
<evidence type="ECO:0000313" key="13">
    <source>
        <dbReference type="Proteomes" id="UP000254937"/>
    </source>
</evidence>
<feature type="transmembrane region" description="Helical" evidence="8">
    <location>
        <begin position="160"/>
        <end position="181"/>
    </location>
</feature>
<reference evidence="12 13" key="1">
    <citation type="submission" date="2018-07" db="EMBL/GenBank/DDBJ databases">
        <title>Section-level genome sequencing of Aspergillus section Nigri to investigate inter- and intra-species variation.</title>
        <authorList>
            <consortium name="DOE Joint Genome Institute"/>
            <person name="Vesth T.C."/>
            <person name="Nybo J.L."/>
            <person name="Theobald S."/>
            <person name="Frisvad J.C."/>
            <person name="Larsen T.O."/>
            <person name="Nielsen K.F."/>
            <person name="Hoof J.B."/>
            <person name="Brandl J."/>
            <person name="Salamov A."/>
            <person name="Riley R."/>
            <person name="Gladden J.M."/>
            <person name="Phatale P."/>
            <person name="Nielsen M.T."/>
            <person name="Lyhne E.K."/>
            <person name="Kogle M.E."/>
            <person name="Strasser K."/>
            <person name="McDonnell E."/>
            <person name="Barry K."/>
            <person name="Clum A."/>
            <person name="Chen C."/>
            <person name="Nolan M."/>
            <person name="Sandor L."/>
            <person name="Kuo A."/>
            <person name="Lipzen A."/>
            <person name="Hainaut M."/>
            <person name="Drula E."/>
            <person name="Tsang A."/>
            <person name="Magnuson J.K."/>
            <person name="Henrissat B."/>
            <person name="Wiebenga A."/>
            <person name="Simmons B.A."/>
            <person name="Makela M.R."/>
            <person name="De vries R.P."/>
            <person name="Grigoriev I.V."/>
            <person name="Mortensen U.H."/>
            <person name="Baker S.E."/>
            <person name="Andersen M.R."/>
        </authorList>
    </citation>
    <scope>NUCLEOTIDE SEQUENCE [LARGE SCALE GENOMIC DNA]</scope>
    <source>
        <strain evidence="12 13">ATCC 13157</strain>
    </source>
</reference>
<dbReference type="GO" id="GO:0015293">
    <property type="term" value="F:symporter activity"/>
    <property type="evidence" value="ECO:0007669"/>
    <property type="project" value="TreeGrafter"/>
</dbReference>
<feature type="transmembrane region" description="Helical" evidence="8">
    <location>
        <begin position="354"/>
        <end position="376"/>
    </location>
</feature>
<feature type="transmembrane region" description="Helical" evidence="8">
    <location>
        <begin position="576"/>
        <end position="598"/>
    </location>
</feature>
<evidence type="ECO:0000256" key="5">
    <source>
        <dbReference type="ARBA" id="ARBA00022989"/>
    </source>
</evidence>
<feature type="transmembrane region" description="Helical" evidence="8">
    <location>
        <begin position="193"/>
        <end position="208"/>
    </location>
</feature>
<dbReference type="Pfam" id="PF07670">
    <property type="entry name" value="Gate"/>
    <property type="match status" value="1"/>
</dbReference>
<evidence type="ECO:0000259" key="11">
    <source>
        <dbReference type="Pfam" id="PF07670"/>
    </source>
</evidence>
<feature type="transmembrane region" description="Helical" evidence="8">
    <location>
        <begin position="478"/>
        <end position="496"/>
    </location>
</feature>
<keyword evidence="13" id="KW-1185">Reference proteome</keyword>
<feature type="transmembrane region" description="Helical" evidence="8">
    <location>
        <begin position="540"/>
        <end position="564"/>
    </location>
</feature>
<feature type="compositionally biased region" description="Basic and acidic residues" evidence="7">
    <location>
        <begin position="34"/>
        <end position="59"/>
    </location>
</feature>
<keyword evidence="6 8" id="KW-0472">Membrane</keyword>
<protein>
    <recommendedName>
        <fullName evidence="14">H+/nucleoside cotransporter</fullName>
    </recommendedName>
</protein>
<dbReference type="InterPro" id="IPR008276">
    <property type="entry name" value="C_nuclsd_transpt"/>
</dbReference>
<evidence type="ECO:0000256" key="8">
    <source>
        <dbReference type="SAM" id="Phobius"/>
    </source>
</evidence>
<proteinExistence type="inferred from homology"/>